<proteinExistence type="inferred from homology"/>
<evidence type="ECO:0000256" key="2">
    <source>
        <dbReference type="ARBA" id="ARBA00022692"/>
    </source>
</evidence>
<keyword evidence="7" id="KW-1185">Reference proteome</keyword>
<dbReference type="GO" id="GO:0000104">
    <property type="term" value="F:succinate dehydrogenase activity"/>
    <property type="evidence" value="ECO:0007669"/>
    <property type="project" value="UniProtKB-UniRule"/>
</dbReference>
<comment type="caution">
    <text evidence="6">The sequence shown here is derived from an EMBL/GenBank/DDBJ whole genome shotgun (WGS) entry which is preliminary data.</text>
</comment>
<dbReference type="CDD" id="cd00546">
    <property type="entry name" value="QFR_TypeD_subunitC"/>
    <property type="match status" value="1"/>
</dbReference>
<dbReference type="Pfam" id="PF02300">
    <property type="entry name" value="Fumarate_red_C"/>
    <property type="match status" value="1"/>
</dbReference>
<reference evidence="6 7" key="1">
    <citation type="submission" date="2014-04" db="EMBL/GenBank/DDBJ databases">
        <title>Draft genome sequence of Photobacterium halotolerans S2753: a solonamide, ngercheumicin and holomycin producer.</title>
        <authorList>
            <person name="Machado H.R."/>
            <person name="Gram L."/>
        </authorList>
    </citation>
    <scope>NUCLEOTIDE SEQUENCE [LARGE SCALE GENOMIC DNA]</scope>
    <source>
        <strain evidence="6 7">S2753</strain>
    </source>
</reference>
<dbReference type="GO" id="GO:0045283">
    <property type="term" value="C:fumarate reductase complex"/>
    <property type="evidence" value="ECO:0007669"/>
    <property type="project" value="UniProtKB-UniRule"/>
</dbReference>
<dbReference type="InterPro" id="IPR003510">
    <property type="entry name" value="Fumarate_red_C"/>
</dbReference>
<dbReference type="OrthoDB" id="8909678at2"/>
<dbReference type="SUPFAM" id="SSF81343">
    <property type="entry name" value="Fumarate reductase respiratory complex transmembrane subunits"/>
    <property type="match status" value="1"/>
</dbReference>
<accession>A0A066RXS8</accession>
<keyword evidence="2 5" id="KW-0812">Transmembrane</keyword>
<dbReference type="STRING" id="1654360.EA58_06080"/>
<organism evidence="6 7">
    <name type="scientific">Photobacterium galatheae</name>
    <dbReference type="NCBI Taxonomy" id="1654360"/>
    <lineage>
        <taxon>Bacteria</taxon>
        <taxon>Pseudomonadati</taxon>
        <taxon>Pseudomonadota</taxon>
        <taxon>Gammaproteobacteria</taxon>
        <taxon>Vibrionales</taxon>
        <taxon>Vibrionaceae</taxon>
        <taxon>Photobacterium</taxon>
    </lineage>
</organism>
<dbReference type="NCBIfam" id="NF003445">
    <property type="entry name" value="PRK04987.1"/>
    <property type="match status" value="1"/>
</dbReference>
<comment type="subunit">
    <text evidence="5">Part of an enzyme complex containing four subunits: a flavoprotein (FrdA), an iron-sulfur protein (FrdB), and two hydrophobic anchor proteins (FrdC and FrdD).</text>
</comment>
<evidence type="ECO:0000313" key="6">
    <source>
        <dbReference type="EMBL" id="KDM92507.1"/>
    </source>
</evidence>
<keyword evidence="4 5" id="KW-0472">Membrane</keyword>
<name>A0A066RXS8_9GAMM</name>
<keyword evidence="3 5" id="KW-1133">Transmembrane helix</keyword>
<evidence type="ECO:0000256" key="4">
    <source>
        <dbReference type="ARBA" id="ARBA00023136"/>
    </source>
</evidence>
<comment type="similarity">
    <text evidence="5">Belongs to the FrdC family.</text>
</comment>
<dbReference type="InterPro" id="IPR034804">
    <property type="entry name" value="SQR/QFR_C/D"/>
</dbReference>
<feature type="transmembrane region" description="Helical" evidence="5">
    <location>
        <begin position="107"/>
        <end position="126"/>
    </location>
</feature>
<sequence length="127" mass="14374">MSHRQPYVRPMTRNWWQGHPFYRFYMLREATVLPLVLFTLFLTYGLGALVAGPEAWQGWMHFMAHPVVIAINLVALAGSLLHASTFFSMMPQVMPIRLKGKVIEKKVIVAAQWAAVAVISLIVLLVV</sequence>
<comment type="caution">
    <text evidence="5">Lacks conserved residue(s) required for the propagation of feature annotation.</text>
</comment>
<dbReference type="GO" id="GO:0005886">
    <property type="term" value="C:plasma membrane"/>
    <property type="evidence" value="ECO:0007669"/>
    <property type="project" value="UniProtKB-SubCell"/>
</dbReference>
<dbReference type="Proteomes" id="UP000027192">
    <property type="component" value="Unassembled WGS sequence"/>
</dbReference>
<keyword evidence="1 5" id="KW-1003">Cell membrane</keyword>
<evidence type="ECO:0000256" key="5">
    <source>
        <dbReference type="HAMAP-Rule" id="MF_00708"/>
    </source>
</evidence>
<comment type="subcellular location">
    <subcellularLocation>
        <location evidence="5">Cell membrane</location>
        <topology evidence="5">Multi-pass membrane protein</topology>
    </subcellularLocation>
</comment>
<dbReference type="PIRSF" id="PIRSF000180">
    <property type="entry name" value="FrdC"/>
    <property type="match status" value="1"/>
</dbReference>
<dbReference type="RefSeq" id="WP_036750139.1">
    <property type="nucleotide sequence ID" value="NZ_JAGSGC010000001.1"/>
</dbReference>
<evidence type="ECO:0000313" key="7">
    <source>
        <dbReference type="Proteomes" id="UP000027192"/>
    </source>
</evidence>
<evidence type="ECO:0000256" key="1">
    <source>
        <dbReference type="ARBA" id="ARBA00022475"/>
    </source>
</evidence>
<dbReference type="EMBL" id="JMIB01000008">
    <property type="protein sequence ID" value="KDM92507.1"/>
    <property type="molecule type" value="Genomic_DNA"/>
</dbReference>
<dbReference type="Gene3D" id="1.20.1300.10">
    <property type="entry name" value="Fumarate reductase/succinate dehydrogenase, transmembrane subunit"/>
    <property type="match status" value="1"/>
</dbReference>
<dbReference type="HAMAP" id="MF_00708">
    <property type="entry name" value="Fumarate_red_C"/>
    <property type="match status" value="1"/>
</dbReference>
<comment type="function">
    <text evidence="5">Anchors the catalytic components of the fumarate reductase complex to the cell membrane, binds quinones.</text>
</comment>
<protein>
    <recommendedName>
        <fullName evidence="5">Fumarate reductase subunit C</fullName>
    </recommendedName>
    <alternativeName>
        <fullName evidence="5">Quinol-fumarate reductase subunit C</fullName>
        <shortName evidence="5">QFR subunit C</shortName>
    </alternativeName>
</protein>
<gene>
    <name evidence="5" type="primary">frdC</name>
    <name evidence="6" type="ORF">EA58_06080</name>
</gene>
<feature type="transmembrane region" description="Helical" evidence="5">
    <location>
        <begin position="63"/>
        <end position="87"/>
    </location>
</feature>
<evidence type="ECO:0000256" key="3">
    <source>
        <dbReference type="ARBA" id="ARBA00022989"/>
    </source>
</evidence>
<dbReference type="AlphaFoldDB" id="A0A066RXS8"/>